<dbReference type="SUPFAM" id="SSF53850">
    <property type="entry name" value="Periplasmic binding protein-like II"/>
    <property type="match status" value="1"/>
</dbReference>
<proteinExistence type="inferred from homology"/>
<evidence type="ECO:0000256" key="2">
    <source>
        <dbReference type="ARBA" id="ARBA00022448"/>
    </source>
</evidence>
<dbReference type="RefSeq" id="WP_007256597.1">
    <property type="nucleotide sequence ID" value="NZ_CH724108.1"/>
</dbReference>
<dbReference type="Pfam" id="PF01547">
    <property type="entry name" value="SBP_bac_1"/>
    <property type="match status" value="1"/>
</dbReference>
<protein>
    <submittedName>
        <fullName evidence="4">Putative periplasmic solute-binding protein of a sugar uptake ABC transporter system</fullName>
    </submittedName>
</protein>
<dbReference type="STRING" id="314256.OG2516_15414"/>
<dbReference type="GO" id="GO:0055052">
    <property type="term" value="C:ATP-binding cassette (ABC) transporter complex, substrate-binding subunit-containing"/>
    <property type="evidence" value="ECO:0007669"/>
    <property type="project" value="TreeGrafter"/>
</dbReference>
<sequence>MNGLKTLGITAILLGGSGLSASAQELHFIMCGGEVREADQKVIDEFTASREGVTVNMEAVPWGTCQDKSLTLAAAGDPPSIAYMGSRTLRQLANNDLIVPAQIPADLETAYQPGVLDTVTIEGTRWGYPHAFSTKALYINCDLVEEAGAECVAPQTWDEMISLAETVRDNTEAAGVGLAGKDFDNTMHQFLNYLYSNGGTVIDTQSGENMLDSQQTRETLEFYGRLVDVAQEGPTAWERDQLRDLFNDGQIAMYVQGPWGRGQHNEDIDQLVVPIPAGPSGEAGTILITDSLVVFKGTGHEDLAHELAQALATGEAQYDLDQSWGLTPIFKYEELGMEDTFYKDDPFWQVFVDGIATGGPEPLVEDFKSLQSVFTNMVQGVILEDDSVENLVTIAGEELDEAL</sequence>
<dbReference type="PANTHER" id="PTHR30061:SF50">
    <property type="entry name" value="MALTOSE_MALTODEXTRIN-BINDING PERIPLASMIC PROTEIN"/>
    <property type="match status" value="1"/>
</dbReference>
<dbReference type="Proteomes" id="UP000003635">
    <property type="component" value="Unassembled WGS sequence"/>
</dbReference>
<dbReference type="GO" id="GO:0015768">
    <property type="term" value="P:maltose transport"/>
    <property type="evidence" value="ECO:0007669"/>
    <property type="project" value="TreeGrafter"/>
</dbReference>
<keyword evidence="2" id="KW-0813">Transport</keyword>
<comment type="similarity">
    <text evidence="1">Belongs to the bacterial solute-binding protein 1 family.</text>
</comment>
<dbReference type="AlphaFoldDB" id="Q2CFD0"/>
<reference evidence="4 5" key="1">
    <citation type="journal article" date="2010" name="J. Bacteriol.">
        <title>Genome sequences of Oceanicola granulosus HTCC2516(T) and Oceanicola batsensis HTCC2597(TDelta).</title>
        <authorList>
            <person name="Thrash J.C."/>
            <person name="Cho J.C."/>
            <person name="Vergin K.L."/>
            <person name="Giovannoni S.J."/>
        </authorList>
    </citation>
    <scope>NUCLEOTIDE SEQUENCE [LARGE SCALE GENOMIC DNA]</scope>
    <source>
        <strain evidence="5">ATCC BAA-861 / DSM 15982 / KCTC 12143 / HTCC2516</strain>
    </source>
</reference>
<dbReference type="EMBL" id="AAOT01000013">
    <property type="protein sequence ID" value="EAR51365.1"/>
    <property type="molecule type" value="Genomic_DNA"/>
</dbReference>
<dbReference type="PANTHER" id="PTHR30061">
    <property type="entry name" value="MALTOSE-BINDING PERIPLASMIC PROTEIN"/>
    <property type="match status" value="1"/>
</dbReference>
<evidence type="ECO:0000256" key="1">
    <source>
        <dbReference type="ARBA" id="ARBA00008520"/>
    </source>
</evidence>
<dbReference type="GO" id="GO:0042956">
    <property type="term" value="P:maltodextrin transmembrane transport"/>
    <property type="evidence" value="ECO:0007669"/>
    <property type="project" value="TreeGrafter"/>
</dbReference>
<dbReference type="eggNOG" id="COG1653">
    <property type="taxonomic scope" value="Bacteria"/>
</dbReference>
<comment type="caution">
    <text evidence="4">The sequence shown here is derived from an EMBL/GenBank/DDBJ whole genome shotgun (WGS) entry which is preliminary data.</text>
</comment>
<keyword evidence="5" id="KW-1185">Reference proteome</keyword>
<keyword evidence="3" id="KW-0732">Signal</keyword>
<dbReference type="Gene3D" id="3.40.190.10">
    <property type="entry name" value="Periplasmic binding protein-like II"/>
    <property type="match status" value="2"/>
</dbReference>
<evidence type="ECO:0000256" key="3">
    <source>
        <dbReference type="ARBA" id="ARBA00022729"/>
    </source>
</evidence>
<evidence type="ECO:0000313" key="4">
    <source>
        <dbReference type="EMBL" id="EAR51365.1"/>
    </source>
</evidence>
<evidence type="ECO:0000313" key="5">
    <source>
        <dbReference type="Proteomes" id="UP000003635"/>
    </source>
</evidence>
<dbReference type="CDD" id="cd13585">
    <property type="entry name" value="PBP2_TMBP_like"/>
    <property type="match status" value="1"/>
</dbReference>
<dbReference type="HOGENOM" id="CLU_031285_10_0_5"/>
<name>Q2CFD0_OCEGH</name>
<dbReference type="InterPro" id="IPR006059">
    <property type="entry name" value="SBP"/>
</dbReference>
<accession>Q2CFD0</accession>
<organism evidence="4 5">
    <name type="scientific">Oceanicola granulosus (strain ATCC BAA-861 / DSM 15982 / KCTC 12143 / HTCC2516)</name>
    <dbReference type="NCBI Taxonomy" id="314256"/>
    <lineage>
        <taxon>Bacteria</taxon>
        <taxon>Pseudomonadati</taxon>
        <taxon>Pseudomonadota</taxon>
        <taxon>Alphaproteobacteria</taxon>
        <taxon>Rhodobacterales</taxon>
        <taxon>Roseobacteraceae</taxon>
        <taxon>Oceanicola</taxon>
    </lineage>
</organism>
<dbReference type="GO" id="GO:1901982">
    <property type="term" value="F:maltose binding"/>
    <property type="evidence" value="ECO:0007669"/>
    <property type="project" value="TreeGrafter"/>
</dbReference>
<dbReference type="OrthoDB" id="2509690at2"/>
<gene>
    <name evidence="4" type="ORF">OG2516_15414</name>
</gene>